<accession>A0A1M4UEA0</accession>
<reference evidence="3" key="1">
    <citation type="submission" date="2016-11" db="EMBL/GenBank/DDBJ databases">
        <authorList>
            <person name="Varghese N."/>
            <person name="Submissions S."/>
        </authorList>
    </citation>
    <scope>NUCLEOTIDE SEQUENCE [LARGE SCALE GENOMIC DNA]</scope>
    <source>
        <strain evidence="3">DSM 17539</strain>
    </source>
</reference>
<name>A0A1M4UEA0_9FLAO</name>
<keyword evidence="1" id="KW-0378">Hydrolase</keyword>
<dbReference type="GO" id="GO:0005975">
    <property type="term" value="P:carbohydrate metabolic process"/>
    <property type="evidence" value="ECO:0007669"/>
    <property type="project" value="UniProtKB-ARBA"/>
</dbReference>
<evidence type="ECO:0000313" key="2">
    <source>
        <dbReference type="EMBL" id="SHE54968.1"/>
    </source>
</evidence>
<protein>
    <recommendedName>
        <fullName evidence="4">Glycosyl hydrolase family 67 N-terminus</fullName>
    </recommendedName>
</protein>
<dbReference type="PROSITE" id="PS51257">
    <property type="entry name" value="PROKAR_LIPOPROTEIN"/>
    <property type="match status" value="1"/>
</dbReference>
<keyword evidence="3" id="KW-1185">Reference proteome</keyword>
<sequence>MKRQLRFWLVLIGIGSMLSCEKEQPKTLDLSQANIVISAQIKSPIQETAANILIEEIKKRTDLQLGLNNNWDSNTTIALALANEKELFGTKVPTPEGDNASELKKEGYRIFHEHQGDKNTLWVIGADTRGILFGIGKLLRTAKMENGKITLNPNIDFSESPEYALRGHQFGYRNTANSWDAWTVEQFDQHFREQVLFGANSFENIPFQEANSSPHFKVDPQIMEVELSKICEKYDADYWVWTPAPHDLTIKNAHEDGLAEQEAFYAKCPRLDGVFVPGGDPGENHPAQLIPYLNALSEILHKYHPNAGIWVSLQGFNKEKVDYFFNYLDKESPDWLKGVVYGPSSPPIDLEREMLPKKYLHRFYPDITHTVRCHYPVDNWDQAYALTLGREPINPQPLMYTQLFNRDTKYTDGFITYSDGSHDDVNKVLWSQLGWDSKKNPKDIIYEYAQFFFGPKVAEDAAQGIFALEKNWFGPILENNSIKETLALWKGLEENNPDLANNWRWQQLIMRAYYDAYIQDRLAYEKRLEAEAYEILAKANTIGADKAMNDALQHINKADAELVSQDLKEKVFEYGEKLFQSIGAQTSVEKYQARSAERGAILDFIDYPLNNRWWLEDEFNKIGEFKSEAEKLARLEFIKNYESPGEGSFYDNISSADAKHVTSKTDDAIDFLWENDGISRKRLSTQLFQFTPTLEYNDLDPDSNYLIRVSGYGEALLRANGERLKPTKYEKGFEEFKEFPLPKNLIKDGKLNISFDKPDEEHLNWRKQSRVTDVWLIKQK</sequence>
<evidence type="ECO:0000256" key="1">
    <source>
        <dbReference type="ARBA" id="ARBA00022801"/>
    </source>
</evidence>
<dbReference type="RefSeq" id="WP_072860215.1">
    <property type="nucleotide sequence ID" value="NZ_FQUX01000001.1"/>
</dbReference>
<dbReference type="OrthoDB" id="7167803at2"/>
<dbReference type="GO" id="GO:0016787">
    <property type="term" value="F:hydrolase activity"/>
    <property type="evidence" value="ECO:0007669"/>
    <property type="project" value="UniProtKB-KW"/>
</dbReference>
<organism evidence="2 3">
    <name type="scientific">Arenibacter palladensis</name>
    <dbReference type="NCBI Taxonomy" id="237373"/>
    <lineage>
        <taxon>Bacteria</taxon>
        <taxon>Pseudomonadati</taxon>
        <taxon>Bacteroidota</taxon>
        <taxon>Flavobacteriia</taxon>
        <taxon>Flavobacteriales</taxon>
        <taxon>Flavobacteriaceae</taxon>
        <taxon>Arenibacter</taxon>
    </lineage>
</organism>
<proteinExistence type="predicted"/>
<dbReference type="AlphaFoldDB" id="A0A1M4UEA0"/>
<evidence type="ECO:0008006" key="4">
    <source>
        <dbReference type="Google" id="ProtNLM"/>
    </source>
</evidence>
<dbReference type="SUPFAM" id="SSF55545">
    <property type="entry name" value="beta-N-acetylhexosaminidase-like domain"/>
    <property type="match status" value="1"/>
</dbReference>
<dbReference type="Proteomes" id="UP000184406">
    <property type="component" value="Unassembled WGS sequence"/>
</dbReference>
<dbReference type="EMBL" id="FQUX01000001">
    <property type="protein sequence ID" value="SHE54968.1"/>
    <property type="molecule type" value="Genomic_DNA"/>
</dbReference>
<gene>
    <name evidence="2" type="ORF">SAMN03080594_101586</name>
</gene>
<dbReference type="InterPro" id="IPR029018">
    <property type="entry name" value="Hex-like_dom2"/>
</dbReference>
<evidence type="ECO:0000313" key="3">
    <source>
        <dbReference type="Proteomes" id="UP000184406"/>
    </source>
</evidence>
<dbReference type="Gene3D" id="3.30.379.10">
    <property type="entry name" value="Chitobiase/beta-hexosaminidase domain 2-like"/>
    <property type="match status" value="1"/>
</dbReference>